<sequence>MQLPLNALEACNNPGRNNDLRGPERRERTRHRLVWSDVNQNSGNPVTAASVWLIGRRIPDRQSSASPMRLIPVNINDAEGCNQSHH</sequence>
<proteinExistence type="predicted"/>
<dbReference type="EMBL" id="JABWSX010000001">
    <property type="protein sequence ID" value="NVL05535.1"/>
    <property type="molecule type" value="Genomic_DNA"/>
</dbReference>
<evidence type="ECO:0000256" key="1">
    <source>
        <dbReference type="SAM" id="MobiDB-lite"/>
    </source>
</evidence>
<accession>A0A974ACL4</accession>
<dbReference type="AlphaFoldDB" id="A0A974ACL4"/>
<gene>
    <name evidence="2" type="ORF">HU230_07360</name>
</gene>
<name>A0A974ACL4_9BRAD</name>
<evidence type="ECO:0000313" key="2">
    <source>
        <dbReference type="EMBL" id="NVL05535.1"/>
    </source>
</evidence>
<dbReference type="RefSeq" id="WP_176529538.1">
    <property type="nucleotide sequence ID" value="NZ_CP088022.1"/>
</dbReference>
<reference evidence="2" key="1">
    <citation type="submission" date="2020-06" db="EMBL/GenBank/DDBJ databases">
        <title>Whole Genome Sequence of Bradyrhizobium sp. Strain 66S1MB.</title>
        <authorList>
            <person name="Bromfield E."/>
            <person name="Cloutier S."/>
        </authorList>
    </citation>
    <scope>NUCLEOTIDE SEQUENCE</scope>
    <source>
        <strain evidence="2">66S1MB</strain>
    </source>
</reference>
<comment type="caution">
    <text evidence="2">The sequence shown here is derived from an EMBL/GenBank/DDBJ whole genome shotgun (WGS) entry which is preliminary data.</text>
</comment>
<feature type="compositionally biased region" description="Basic and acidic residues" evidence="1">
    <location>
        <begin position="18"/>
        <end position="27"/>
    </location>
</feature>
<feature type="region of interest" description="Disordered" evidence="1">
    <location>
        <begin position="1"/>
        <end position="27"/>
    </location>
</feature>
<organism evidence="2">
    <name type="scientific">Bradyrhizobium quebecense</name>
    <dbReference type="NCBI Taxonomy" id="2748629"/>
    <lineage>
        <taxon>Bacteria</taxon>
        <taxon>Pseudomonadati</taxon>
        <taxon>Pseudomonadota</taxon>
        <taxon>Alphaproteobacteria</taxon>
        <taxon>Hyphomicrobiales</taxon>
        <taxon>Nitrobacteraceae</taxon>
        <taxon>Bradyrhizobium</taxon>
    </lineage>
</organism>
<protein>
    <submittedName>
        <fullName evidence="2">Uncharacterized protein</fullName>
    </submittedName>
</protein>